<dbReference type="EMBL" id="OC903162">
    <property type="protein sequence ID" value="CAD7649674.1"/>
    <property type="molecule type" value="Genomic_DNA"/>
</dbReference>
<dbReference type="AlphaFoldDB" id="A0A7R9LXP0"/>
<feature type="non-terminal residue" evidence="2">
    <location>
        <position position="198"/>
    </location>
</feature>
<protein>
    <submittedName>
        <fullName evidence="2">Uncharacterized protein</fullName>
    </submittedName>
</protein>
<dbReference type="Proteomes" id="UP000759131">
    <property type="component" value="Unassembled WGS sequence"/>
</dbReference>
<reference evidence="2" key="1">
    <citation type="submission" date="2020-11" db="EMBL/GenBank/DDBJ databases">
        <authorList>
            <person name="Tran Van P."/>
        </authorList>
    </citation>
    <scope>NUCLEOTIDE SEQUENCE</scope>
</reference>
<organism evidence="2">
    <name type="scientific">Medioppia subpectinata</name>
    <dbReference type="NCBI Taxonomy" id="1979941"/>
    <lineage>
        <taxon>Eukaryota</taxon>
        <taxon>Metazoa</taxon>
        <taxon>Ecdysozoa</taxon>
        <taxon>Arthropoda</taxon>
        <taxon>Chelicerata</taxon>
        <taxon>Arachnida</taxon>
        <taxon>Acari</taxon>
        <taxon>Acariformes</taxon>
        <taxon>Sarcoptiformes</taxon>
        <taxon>Oribatida</taxon>
        <taxon>Brachypylina</taxon>
        <taxon>Oppioidea</taxon>
        <taxon>Oppiidae</taxon>
        <taxon>Medioppia</taxon>
    </lineage>
</organism>
<evidence type="ECO:0000313" key="2">
    <source>
        <dbReference type="EMBL" id="CAD7649674.1"/>
    </source>
</evidence>
<evidence type="ECO:0000256" key="1">
    <source>
        <dbReference type="SAM" id="MobiDB-lite"/>
    </source>
</evidence>
<name>A0A7R9LXP0_9ACAR</name>
<evidence type="ECO:0000313" key="3">
    <source>
        <dbReference type="Proteomes" id="UP000759131"/>
    </source>
</evidence>
<accession>A0A7R9LXP0</accession>
<feature type="region of interest" description="Disordered" evidence="1">
    <location>
        <begin position="78"/>
        <end position="107"/>
    </location>
</feature>
<gene>
    <name evidence="2" type="ORF">OSB1V03_LOCUS22498</name>
</gene>
<dbReference type="EMBL" id="CAJPIZ010048587">
    <property type="protein sequence ID" value="CAG2122552.1"/>
    <property type="molecule type" value="Genomic_DNA"/>
</dbReference>
<feature type="non-terminal residue" evidence="2">
    <location>
        <position position="1"/>
    </location>
</feature>
<sequence length="198" mass="21504">AVADHVVDDYWLSVPTAATVGPSLAAASVVVTVADLKRHVIDTCCAAIDGTVEVDLWLNDGLLDDRTPVDHILANRDRIDVRPRGGGGGAAGGDGSGQPSSSGQSMTADIYESDTDWRHRDHTYRAGRHRPPSSVVNNNRLNALKKEIPVNQYNGRYINVLNRNTNCLKSMQKRTFVANITDNNANRKTRVPPVVPII</sequence>
<proteinExistence type="predicted"/>
<keyword evidence="3" id="KW-1185">Reference proteome</keyword>
<feature type="compositionally biased region" description="Gly residues" evidence="1">
    <location>
        <begin position="84"/>
        <end position="96"/>
    </location>
</feature>